<dbReference type="InterPro" id="IPR055610">
    <property type="entry name" value="DUF7186"/>
</dbReference>
<keyword evidence="1" id="KW-0812">Transmembrane</keyword>
<reference evidence="2 3" key="1">
    <citation type="journal article" date="2013" name="Appl. Environ. Microbiol.">
        <title>Investigation of the Relationship between Lactococcal Host Cell Wall Polysaccharide Genotype and 936 Phage Receptor Binding Protein Phylogeny.</title>
        <authorList>
            <person name="Mahony J."/>
            <person name="Kot W."/>
            <person name="Murphy J."/>
            <person name="Ainsworth S."/>
            <person name="Neve H."/>
            <person name="Hansen L.H."/>
            <person name="Heller K.J."/>
            <person name="Sorensen S.J."/>
            <person name="Hammer K."/>
            <person name="Cambillau C."/>
            <person name="Vogensen F.K."/>
            <person name="van Sinderen D."/>
        </authorList>
    </citation>
    <scope>NUCLEOTIDE SEQUENCE [LARGE SCALE GENOMIC DNA]</scope>
</reference>
<protein>
    <submittedName>
        <fullName evidence="2">Uncharacterized protein</fullName>
    </submittedName>
</protein>
<evidence type="ECO:0000313" key="2">
    <source>
        <dbReference type="EMBL" id="AGI11047.1"/>
    </source>
</evidence>
<keyword evidence="1" id="KW-1133">Transmembrane helix</keyword>
<evidence type="ECO:0000313" key="3">
    <source>
        <dbReference type="Proteomes" id="UP000014662"/>
    </source>
</evidence>
<organism evidence="2 3">
    <name type="scientific">Lactococcus lactis phage p272</name>
    <dbReference type="NCBI Taxonomy" id="213777"/>
    <lineage>
        <taxon>Viruses</taxon>
        <taxon>Duplodnaviria</taxon>
        <taxon>Heunggongvirae</taxon>
        <taxon>Uroviricota</taxon>
        <taxon>Caudoviricetes</taxon>
        <taxon>Skunavirus</taxon>
        <taxon>Skunavirus p272</taxon>
    </lineage>
</organism>
<dbReference type="Pfam" id="PF23815">
    <property type="entry name" value="DUF7186"/>
    <property type="match status" value="1"/>
</dbReference>
<dbReference type="Proteomes" id="UP000014662">
    <property type="component" value="Segment"/>
</dbReference>
<feature type="transmembrane region" description="Helical" evidence="1">
    <location>
        <begin position="21"/>
        <end position="49"/>
    </location>
</feature>
<dbReference type="EMBL" id="KC182549">
    <property type="protein sequence ID" value="AGI11047.1"/>
    <property type="molecule type" value="Genomic_DNA"/>
</dbReference>
<accession>R9R1B6</accession>
<keyword evidence="3" id="KW-1185">Reference proteome</keyword>
<name>R9R1B6_9CAUD</name>
<sequence length="53" mass="5850">MLWKNTDNQTKENKMKDTVKTLTIVVGVGFAFIAIAWLAMIAILSIAWLGGII</sequence>
<evidence type="ECO:0000256" key="1">
    <source>
        <dbReference type="SAM" id="Phobius"/>
    </source>
</evidence>
<proteinExistence type="predicted"/>
<keyword evidence="1" id="KW-0472">Membrane</keyword>
<gene>
    <name evidence="2" type="ORF">P272_0035</name>
</gene>